<comment type="caution">
    <text evidence="6">The sequence shown here is derived from an EMBL/GenBank/DDBJ whole genome shotgun (WGS) entry which is preliminary data.</text>
</comment>
<keyword evidence="2 4" id="KW-1133">Transmembrane helix</keyword>
<organism evidence="6 7">
    <name type="scientific">Gluconobacter cerinus</name>
    <dbReference type="NCBI Taxonomy" id="38307"/>
    <lineage>
        <taxon>Bacteria</taxon>
        <taxon>Pseudomonadati</taxon>
        <taxon>Pseudomonadota</taxon>
        <taxon>Alphaproteobacteria</taxon>
        <taxon>Acetobacterales</taxon>
        <taxon>Acetobacteraceae</taxon>
        <taxon>Gluconobacter</taxon>
    </lineage>
</organism>
<dbReference type="RefSeq" id="WP_244591263.1">
    <property type="nucleotide sequence ID" value="NZ_BEWM01000010.1"/>
</dbReference>
<keyword evidence="7" id="KW-1185">Reference proteome</keyword>
<dbReference type="AlphaFoldDB" id="A0AAV5NIB6"/>
<dbReference type="PROSITE" id="PS50850">
    <property type="entry name" value="MFS"/>
    <property type="match status" value="1"/>
</dbReference>
<evidence type="ECO:0000313" key="7">
    <source>
        <dbReference type="Proteomes" id="UP001156614"/>
    </source>
</evidence>
<name>A0AAV5NIB6_9PROT</name>
<dbReference type="EMBL" id="BSNU01000009">
    <property type="protein sequence ID" value="GLQ64166.1"/>
    <property type="molecule type" value="Genomic_DNA"/>
</dbReference>
<feature type="transmembrane region" description="Helical" evidence="4">
    <location>
        <begin position="45"/>
        <end position="70"/>
    </location>
</feature>
<feature type="transmembrane region" description="Helical" evidence="4">
    <location>
        <begin position="82"/>
        <end position="100"/>
    </location>
</feature>
<feature type="transmembrane region" description="Helical" evidence="4">
    <location>
        <begin position="282"/>
        <end position="299"/>
    </location>
</feature>
<feature type="transmembrane region" description="Helical" evidence="4">
    <location>
        <begin position="344"/>
        <end position="364"/>
    </location>
</feature>
<gene>
    <name evidence="6" type="ORF">GCM10007867_30120</name>
</gene>
<evidence type="ECO:0000256" key="3">
    <source>
        <dbReference type="ARBA" id="ARBA00023136"/>
    </source>
</evidence>
<feature type="transmembrane region" description="Helical" evidence="4">
    <location>
        <begin position="12"/>
        <end position="33"/>
    </location>
</feature>
<dbReference type="Pfam" id="PF07690">
    <property type="entry name" value="MFS_1"/>
    <property type="match status" value="1"/>
</dbReference>
<keyword evidence="1 4" id="KW-0812">Transmembrane</keyword>
<dbReference type="CDD" id="cd17324">
    <property type="entry name" value="MFS_NepI_like"/>
    <property type="match status" value="1"/>
</dbReference>
<dbReference type="InterPro" id="IPR020846">
    <property type="entry name" value="MFS_dom"/>
</dbReference>
<evidence type="ECO:0000256" key="2">
    <source>
        <dbReference type="ARBA" id="ARBA00022989"/>
    </source>
</evidence>
<dbReference type="PANTHER" id="PTHR42910:SF1">
    <property type="entry name" value="MAJOR FACILITATOR SUPERFAMILY (MFS) PROFILE DOMAIN-CONTAINING PROTEIN"/>
    <property type="match status" value="1"/>
</dbReference>
<evidence type="ECO:0000256" key="4">
    <source>
        <dbReference type="SAM" id="Phobius"/>
    </source>
</evidence>
<proteinExistence type="predicted"/>
<evidence type="ECO:0000259" key="5">
    <source>
        <dbReference type="PROSITE" id="PS50850"/>
    </source>
</evidence>
<feature type="transmembrane region" description="Helical" evidence="4">
    <location>
        <begin position="106"/>
        <end position="127"/>
    </location>
</feature>
<dbReference type="GO" id="GO:0022857">
    <property type="term" value="F:transmembrane transporter activity"/>
    <property type="evidence" value="ECO:0007669"/>
    <property type="project" value="InterPro"/>
</dbReference>
<feature type="transmembrane region" description="Helical" evidence="4">
    <location>
        <begin position="370"/>
        <end position="390"/>
    </location>
</feature>
<feature type="domain" description="Major facilitator superfamily (MFS) profile" evidence="5">
    <location>
        <begin position="11"/>
        <end position="395"/>
    </location>
</feature>
<dbReference type="InterPro" id="IPR011701">
    <property type="entry name" value="MFS"/>
</dbReference>
<dbReference type="PANTHER" id="PTHR42910">
    <property type="entry name" value="TRANSPORTER SCO4007-RELATED"/>
    <property type="match status" value="1"/>
</dbReference>
<dbReference type="InterPro" id="IPR036259">
    <property type="entry name" value="MFS_trans_sf"/>
</dbReference>
<feature type="transmembrane region" description="Helical" evidence="4">
    <location>
        <begin position="253"/>
        <end position="270"/>
    </location>
</feature>
<keyword evidence="3 4" id="KW-0472">Membrane</keyword>
<protein>
    <submittedName>
        <fullName evidence="6">MFS transporter</fullName>
    </submittedName>
</protein>
<accession>A0AAV5NIB6</accession>
<dbReference type="SUPFAM" id="SSF103473">
    <property type="entry name" value="MFS general substrate transporter"/>
    <property type="match status" value="1"/>
</dbReference>
<feature type="transmembrane region" description="Helical" evidence="4">
    <location>
        <begin position="221"/>
        <end position="241"/>
    </location>
</feature>
<dbReference type="Proteomes" id="UP001156614">
    <property type="component" value="Unassembled WGS sequence"/>
</dbReference>
<sequence length="398" mass="41040">MTNATAHTTFRLTPAITGLFAGVCGLTVANIYYAQALIGPITGALAISSTWAGSIVTLTQLGYGAGLVLIVPLCDQSENRRLILLTIAGLVVSLIGAALSTSVATFMLFSVTIGLCSVGSQILLPLATHFVEPGQRGRTIGNIMGGLLSGIMLSRPVANAMAAAFGWRAVFWASAVVMMLAGLGLARVLPVQAPTRRMSYGSLLRSIMHLLVQYRTLRVRIACHGLVFAVFNMFWTAIPLLLHAQFGFSQSKIALFALAGAGGALAAPLAGRLADAGLTRPATLSAIALVGATSLTSGWAVAAGWIIVLAVLALLLDGGVQTNQVISQRVVYSLNDTARGRLNAAYMGGVFVCGALGSSCGAALYSIAGWWGFAIAGTLMCLASLALFAATNGRHAAS</sequence>
<feature type="transmembrane region" description="Helical" evidence="4">
    <location>
        <begin position="139"/>
        <end position="158"/>
    </location>
</feature>
<evidence type="ECO:0000256" key="1">
    <source>
        <dbReference type="ARBA" id="ARBA00022692"/>
    </source>
</evidence>
<dbReference type="Gene3D" id="1.20.1250.20">
    <property type="entry name" value="MFS general substrate transporter like domains"/>
    <property type="match status" value="1"/>
</dbReference>
<feature type="transmembrane region" description="Helical" evidence="4">
    <location>
        <begin position="170"/>
        <end position="189"/>
    </location>
</feature>
<evidence type="ECO:0000313" key="6">
    <source>
        <dbReference type="EMBL" id="GLQ64166.1"/>
    </source>
</evidence>
<reference evidence="7" key="1">
    <citation type="journal article" date="2019" name="Int. J. Syst. Evol. Microbiol.">
        <title>The Global Catalogue of Microorganisms (GCM) 10K type strain sequencing project: providing services to taxonomists for standard genome sequencing and annotation.</title>
        <authorList>
            <consortium name="The Broad Institute Genomics Platform"/>
            <consortium name="The Broad Institute Genome Sequencing Center for Infectious Disease"/>
            <person name="Wu L."/>
            <person name="Ma J."/>
        </authorList>
    </citation>
    <scope>NUCLEOTIDE SEQUENCE [LARGE SCALE GENOMIC DNA]</scope>
    <source>
        <strain evidence="7">NBRC 3267</strain>
    </source>
</reference>